<evidence type="ECO:0000313" key="6">
    <source>
        <dbReference type="Proteomes" id="UP001431926"/>
    </source>
</evidence>
<accession>A0ABZ1ZPE4</accession>
<evidence type="ECO:0000256" key="4">
    <source>
        <dbReference type="ARBA" id="ARBA00023136"/>
    </source>
</evidence>
<dbReference type="Proteomes" id="UP001431926">
    <property type="component" value="Chromosome"/>
</dbReference>
<dbReference type="EMBL" id="CP109491">
    <property type="protein sequence ID" value="WUX39518.1"/>
    <property type="molecule type" value="Genomic_DNA"/>
</dbReference>
<dbReference type="InterPro" id="IPR038261">
    <property type="entry name" value="GPP34-like_sf"/>
</dbReference>
<keyword evidence="3" id="KW-0446">Lipid-binding</keyword>
<comment type="subcellular location">
    <subcellularLocation>
        <location evidence="1">Golgi apparatus membrane</location>
        <topology evidence="1">Peripheral membrane protein</topology>
        <orientation evidence="1">Cytoplasmic side</orientation>
    </subcellularLocation>
</comment>
<gene>
    <name evidence="5" type="ORF">OG367_26375</name>
</gene>
<keyword evidence="6" id="KW-1185">Reference proteome</keyword>
<organism evidence="5 6">
    <name type="scientific">Streptomyces anulatus</name>
    <name type="common">Streptomyces chrysomallus</name>
    <dbReference type="NCBI Taxonomy" id="1892"/>
    <lineage>
        <taxon>Bacteria</taxon>
        <taxon>Bacillati</taxon>
        <taxon>Actinomycetota</taxon>
        <taxon>Actinomycetes</taxon>
        <taxon>Kitasatosporales</taxon>
        <taxon>Streptomycetaceae</taxon>
        <taxon>Streptomyces</taxon>
    </lineage>
</organism>
<dbReference type="InterPro" id="IPR008628">
    <property type="entry name" value="GPP34-like"/>
</dbReference>
<dbReference type="Gene3D" id="1.10.3630.10">
    <property type="entry name" value="yeast vps74-n-term truncation variant domain like"/>
    <property type="match status" value="1"/>
</dbReference>
<evidence type="ECO:0000313" key="5">
    <source>
        <dbReference type="EMBL" id="WUX39518.1"/>
    </source>
</evidence>
<dbReference type="RefSeq" id="WP_329357756.1">
    <property type="nucleotide sequence ID" value="NZ_CP109490.1"/>
</dbReference>
<proteinExistence type="predicted"/>
<sequence length="226" mass="23770">MQTKNDMLIVEDLTLLMMDDKSGAIAGAGTLYYTLGGAVLVELGLGGHTRADENDQGLNGVKVHAVAGRAPSDPLLRAAHTKVGERVRGVQTLLIEIGTGVGKRETVLDRLVERGVLRQETKKTLGLFRTTSTTVADTGYKKALVEKVRAVLIDGVEPDARTAALVGLLSASGTLPTLHRSVPWSGKVYKRAKELEQSSWGAEAVNAAVMRTVAAVSAGTVVAATT</sequence>
<dbReference type="PANTHER" id="PTHR12704">
    <property type="entry name" value="TRANS-GOLGI PROTEIN GMX33"/>
    <property type="match status" value="1"/>
</dbReference>
<reference evidence="5" key="1">
    <citation type="submission" date="2022-10" db="EMBL/GenBank/DDBJ databases">
        <title>The complete genomes of actinobacterial strains from the NBC collection.</title>
        <authorList>
            <person name="Joergensen T.S."/>
            <person name="Alvarez Arevalo M."/>
            <person name="Sterndorff E.B."/>
            <person name="Faurdal D."/>
            <person name="Vuksanovic O."/>
            <person name="Mourched A.-S."/>
            <person name="Charusanti P."/>
            <person name="Shaw S."/>
            <person name="Blin K."/>
            <person name="Weber T."/>
        </authorList>
    </citation>
    <scope>NUCLEOTIDE SEQUENCE</scope>
    <source>
        <strain evidence="5">NBC_01436</strain>
    </source>
</reference>
<keyword evidence="4" id="KW-0472">Membrane</keyword>
<name>A0ABZ1ZPE4_STRAQ</name>
<dbReference type="Pfam" id="PF05719">
    <property type="entry name" value="GPP34"/>
    <property type="match status" value="1"/>
</dbReference>
<keyword evidence="2" id="KW-0333">Golgi apparatus</keyword>
<evidence type="ECO:0000256" key="2">
    <source>
        <dbReference type="ARBA" id="ARBA00023034"/>
    </source>
</evidence>
<dbReference type="PANTHER" id="PTHR12704:SF2">
    <property type="entry name" value="GOLGI PHOSPHOPROTEIN 3 HOMOLOG SAURON"/>
    <property type="match status" value="1"/>
</dbReference>
<evidence type="ECO:0000256" key="1">
    <source>
        <dbReference type="ARBA" id="ARBA00004255"/>
    </source>
</evidence>
<evidence type="ECO:0000256" key="3">
    <source>
        <dbReference type="ARBA" id="ARBA00023121"/>
    </source>
</evidence>
<protein>
    <submittedName>
        <fullName evidence="5">GPP34 family phosphoprotein</fullName>
    </submittedName>
</protein>